<dbReference type="PANTHER" id="PTHR21368">
    <property type="entry name" value="50S RIBOSOMAL PROTEIN L9"/>
    <property type="match status" value="1"/>
</dbReference>
<dbReference type="HAMAP" id="MF_00503">
    <property type="entry name" value="Ribosomal_bL9"/>
    <property type="match status" value="1"/>
</dbReference>
<protein>
    <recommendedName>
        <fullName evidence="6 7">Large ribosomal subunit protein bL9</fullName>
    </recommendedName>
</protein>
<dbReference type="Gene3D" id="3.10.430.100">
    <property type="entry name" value="Ribosomal protein L9, C-terminal domain"/>
    <property type="match status" value="1"/>
</dbReference>
<comment type="similarity">
    <text evidence="1 7">Belongs to the bacterial ribosomal protein bL9 family.</text>
</comment>
<dbReference type="InterPro" id="IPR036935">
    <property type="entry name" value="Ribosomal_bL9_N_sf"/>
</dbReference>
<organism evidence="9 10">
    <name type="scientific">candidate division WOR-3 bacterium 4484_18</name>
    <dbReference type="NCBI Taxonomy" id="2020626"/>
    <lineage>
        <taxon>Bacteria</taxon>
        <taxon>Bacteria division WOR-3</taxon>
    </lineage>
</organism>
<dbReference type="GO" id="GO:0019843">
    <property type="term" value="F:rRNA binding"/>
    <property type="evidence" value="ECO:0007669"/>
    <property type="project" value="UniProtKB-UniRule"/>
</dbReference>
<dbReference type="EMBL" id="NMUJ01000045">
    <property type="protein sequence ID" value="OYV02860.1"/>
    <property type="molecule type" value="Genomic_DNA"/>
</dbReference>
<keyword evidence="4 7" id="KW-0689">Ribosomal protein</keyword>
<evidence type="ECO:0000256" key="5">
    <source>
        <dbReference type="ARBA" id="ARBA00023274"/>
    </source>
</evidence>
<evidence type="ECO:0000256" key="3">
    <source>
        <dbReference type="ARBA" id="ARBA00022884"/>
    </source>
</evidence>
<evidence type="ECO:0000256" key="1">
    <source>
        <dbReference type="ARBA" id="ARBA00010605"/>
    </source>
</evidence>
<evidence type="ECO:0000259" key="8">
    <source>
        <dbReference type="PROSITE" id="PS00651"/>
    </source>
</evidence>
<dbReference type="GO" id="GO:0005840">
    <property type="term" value="C:ribosome"/>
    <property type="evidence" value="ECO:0007669"/>
    <property type="project" value="UniProtKB-KW"/>
</dbReference>
<feature type="domain" description="Ribosomal protein L9" evidence="8">
    <location>
        <begin position="17"/>
        <end position="44"/>
    </location>
</feature>
<name>A0A257LTW3_UNCW3</name>
<dbReference type="FunFam" id="3.10.430.100:FF:000006">
    <property type="entry name" value="50S ribosomal protein L9"/>
    <property type="match status" value="1"/>
</dbReference>
<dbReference type="PROSITE" id="PS00651">
    <property type="entry name" value="RIBOSOMAL_L9"/>
    <property type="match status" value="1"/>
</dbReference>
<accession>A0A257LTW3</accession>
<evidence type="ECO:0000256" key="6">
    <source>
        <dbReference type="ARBA" id="ARBA00035292"/>
    </source>
</evidence>
<evidence type="ECO:0000256" key="2">
    <source>
        <dbReference type="ARBA" id="ARBA00022730"/>
    </source>
</evidence>
<dbReference type="InterPro" id="IPR009027">
    <property type="entry name" value="Ribosomal_bL9/RNase_H1_N"/>
</dbReference>
<dbReference type="InterPro" id="IPR000244">
    <property type="entry name" value="Ribosomal_bL9"/>
</dbReference>
<keyword evidence="5 7" id="KW-0687">Ribonucleoprotein</keyword>
<dbReference type="Gene3D" id="3.40.5.10">
    <property type="entry name" value="Ribosomal protein L9, N-terminal domain"/>
    <property type="match status" value="1"/>
</dbReference>
<dbReference type="GO" id="GO:1990904">
    <property type="term" value="C:ribonucleoprotein complex"/>
    <property type="evidence" value="ECO:0007669"/>
    <property type="project" value="UniProtKB-KW"/>
</dbReference>
<dbReference type="InterPro" id="IPR036791">
    <property type="entry name" value="Ribosomal_bL9_C_sf"/>
</dbReference>
<dbReference type="NCBIfam" id="TIGR00158">
    <property type="entry name" value="L9"/>
    <property type="match status" value="1"/>
</dbReference>
<evidence type="ECO:0000313" key="10">
    <source>
        <dbReference type="Proteomes" id="UP000216312"/>
    </source>
</evidence>
<dbReference type="GO" id="GO:0006412">
    <property type="term" value="P:translation"/>
    <property type="evidence" value="ECO:0007669"/>
    <property type="project" value="UniProtKB-UniRule"/>
</dbReference>
<dbReference type="SUPFAM" id="SSF55658">
    <property type="entry name" value="L9 N-domain-like"/>
    <property type="match status" value="1"/>
</dbReference>
<dbReference type="AlphaFoldDB" id="A0A257LTW3"/>
<dbReference type="Proteomes" id="UP000216312">
    <property type="component" value="Unassembled WGS sequence"/>
</dbReference>
<keyword evidence="2 7" id="KW-0699">rRNA-binding</keyword>
<keyword evidence="3 7" id="KW-0694">RNA-binding</keyword>
<gene>
    <name evidence="7" type="primary">rplI</name>
    <name evidence="9" type="ORF">CGW93_03485</name>
</gene>
<proteinExistence type="inferred from homology"/>
<dbReference type="SUPFAM" id="SSF55653">
    <property type="entry name" value="Ribosomal protein L9 C-domain"/>
    <property type="match status" value="1"/>
</dbReference>
<comment type="function">
    <text evidence="7">Binds to the 23S rRNA.</text>
</comment>
<dbReference type="InterPro" id="IPR020069">
    <property type="entry name" value="Ribosomal_bL9_C"/>
</dbReference>
<comment type="caution">
    <text evidence="9">The sequence shown here is derived from an EMBL/GenBank/DDBJ whole genome shotgun (WGS) entry which is preliminary data.</text>
</comment>
<dbReference type="GO" id="GO:0003735">
    <property type="term" value="F:structural constituent of ribosome"/>
    <property type="evidence" value="ECO:0007669"/>
    <property type="project" value="InterPro"/>
</dbReference>
<evidence type="ECO:0000256" key="4">
    <source>
        <dbReference type="ARBA" id="ARBA00022980"/>
    </source>
</evidence>
<sequence>MGKSVEVILLREHEKLGKAGDIVRVKMGYARNYLIPEGIAIFDTPKNRKLLEERIRAERLKYEREKVIAEKLKERLESCSFTITKPVGEEGKLFGSVTHADIANALKEAGFNVDKHNIKIDEPIKEIGVYTVEVTLHPEAKAKVKIWVVEE</sequence>
<evidence type="ECO:0000256" key="7">
    <source>
        <dbReference type="HAMAP-Rule" id="MF_00503"/>
    </source>
</evidence>
<dbReference type="Pfam" id="PF01281">
    <property type="entry name" value="Ribosomal_L9_N"/>
    <property type="match status" value="1"/>
</dbReference>
<evidence type="ECO:0000313" key="9">
    <source>
        <dbReference type="EMBL" id="OYV02860.1"/>
    </source>
</evidence>
<dbReference type="InterPro" id="IPR020594">
    <property type="entry name" value="Ribosomal_bL9_bac/chp"/>
</dbReference>
<dbReference type="InterPro" id="IPR020070">
    <property type="entry name" value="Ribosomal_bL9_N"/>
</dbReference>
<dbReference type="Pfam" id="PF03948">
    <property type="entry name" value="Ribosomal_L9_C"/>
    <property type="match status" value="1"/>
</dbReference>
<reference evidence="10" key="1">
    <citation type="submission" date="2017-07" db="EMBL/GenBank/DDBJ databases">
        <title>Novel pathways for hydrocarbon cycling and metabolic interdependencies in hydrothermal sediment communities.</title>
        <authorList>
            <person name="Dombrowski N."/>
            <person name="Seitz K."/>
            <person name="Teske A."/>
            <person name="Baker B."/>
        </authorList>
    </citation>
    <scope>NUCLEOTIDE SEQUENCE [LARGE SCALE GENOMIC DNA]</scope>
</reference>